<dbReference type="RefSeq" id="WP_311677076.1">
    <property type="nucleotide sequence ID" value="NZ_JAVRER010000018.1"/>
</dbReference>
<accession>A0ABD5E5K0</accession>
<protein>
    <recommendedName>
        <fullName evidence="5">Peptidoglycan binding domain-containing protein</fullName>
    </recommendedName>
</protein>
<organism evidence="3 4">
    <name type="scientific">Streptomyces evansiae</name>
    <dbReference type="NCBI Taxonomy" id="3075535"/>
    <lineage>
        <taxon>Bacteria</taxon>
        <taxon>Bacillati</taxon>
        <taxon>Actinomycetota</taxon>
        <taxon>Actinomycetes</taxon>
        <taxon>Kitasatosporales</taxon>
        <taxon>Streptomycetaceae</taxon>
        <taxon>Streptomyces</taxon>
    </lineage>
</organism>
<feature type="compositionally biased region" description="Gly residues" evidence="1">
    <location>
        <begin position="150"/>
        <end position="174"/>
    </location>
</feature>
<dbReference type="Proteomes" id="UP001183607">
    <property type="component" value="Unassembled WGS sequence"/>
</dbReference>
<feature type="compositionally biased region" description="Pro residues" evidence="1">
    <location>
        <begin position="439"/>
        <end position="448"/>
    </location>
</feature>
<feature type="compositionally biased region" description="Gly residues" evidence="1">
    <location>
        <begin position="229"/>
        <end position="247"/>
    </location>
</feature>
<feature type="compositionally biased region" description="Gly residues" evidence="1">
    <location>
        <begin position="207"/>
        <end position="221"/>
    </location>
</feature>
<reference evidence="4" key="1">
    <citation type="submission" date="2023-07" db="EMBL/GenBank/DDBJ databases">
        <title>30 novel species of actinomycetes from the DSMZ collection.</title>
        <authorList>
            <person name="Nouioui I."/>
        </authorList>
    </citation>
    <scope>NUCLEOTIDE SEQUENCE [LARGE SCALE GENOMIC DNA]</scope>
    <source>
        <strain evidence="4">DSM 41982</strain>
    </source>
</reference>
<feature type="compositionally biased region" description="Gly residues" evidence="1">
    <location>
        <begin position="295"/>
        <end position="316"/>
    </location>
</feature>
<keyword evidence="2" id="KW-0472">Membrane</keyword>
<feature type="region of interest" description="Disordered" evidence="1">
    <location>
        <begin position="1"/>
        <end position="462"/>
    </location>
</feature>
<name>A0ABD5E5K0_9ACTN</name>
<evidence type="ECO:0000256" key="1">
    <source>
        <dbReference type="SAM" id="MobiDB-lite"/>
    </source>
</evidence>
<comment type="caution">
    <text evidence="3">The sequence shown here is derived from an EMBL/GenBank/DDBJ whole genome shotgun (WGS) entry which is preliminary data.</text>
</comment>
<feature type="transmembrane region" description="Helical" evidence="2">
    <location>
        <begin position="467"/>
        <end position="488"/>
    </location>
</feature>
<feature type="compositionally biased region" description="Basic and acidic residues" evidence="1">
    <location>
        <begin position="111"/>
        <end position="127"/>
    </location>
</feature>
<evidence type="ECO:0000313" key="4">
    <source>
        <dbReference type="Proteomes" id="UP001183607"/>
    </source>
</evidence>
<keyword evidence="2" id="KW-1133">Transmembrane helix</keyword>
<feature type="compositionally biased region" description="Basic and acidic residues" evidence="1">
    <location>
        <begin position="84"/>
        <end position="98"/>
    </location>
</feature>
<feature type="compositionally biased region" description="Low complexity" evidence="1">
    <location>
        <begin position="248"/>
        <end position="270"/>
    </location>
</feature>
<gene>
    <name evidence="3" type="ORF">RM574_13865</name>
</gene>
<dbReference type="EMBL" id="JAVRER010000018">
    <property type="protein sequence ID" value="MDT0416574.1"/>
    <property type="molecule type" value="Genomic_DNA"/>
</dbReference>
<keyword evidence="2" id="KW-0812">Transmembrane</keyword>
<feature type="compositionally biased region" description="Low complexity" evidence="1">
    <location>
        <begin position="37"/>
        <end position="50"/>
    </location>
</feature>
<evidence type="ECO:0000313" key="3">
    <source>
        <dbReference type="EMBL" id="MDT0416574.1"/>
    </source>
</evidence>
<dbReference type="AlphaFoldDB" id="A0ABD5E5K0"/>
<evidence type="ECO:0008006" key="5">
    <source>
        <dbReference type="Google" id="ProtNLM"/>
    </source>
</evidence>
<evidence type="ECO:0000256" key="2">
    <source>
        <dbReference type="SAM" id="Phobius"/>
    </source>
</evidence>
<sequence>MSRDTESSSSGPRGSGGGAAYPSGTPPYGTPAQGEDGTAAPQDAAASGAGRSEERRTETTMTTRIKINIPGSRPIPPVVLRTPMSEREKEERAARGEDAGGPQGTQGAPQGRERTRPAPSAPRERDGGQGPRPGERPAPPGQSAQSGPAGPSGQGGQAGQAGQGGQGGQAGPGAGASREDKPPSDWFAPRKNGTRGGNTPSPVAPTQGGGTEGAGLPGGATGAPTERGAPGGAGASGGGAPAAGGYGTPTPAAGTPLGRNPGGQQPPQGGRSTGAYDVTQAFADAPPQATPRPGGPQGGGPQGGPRAGGPRGGGPQAGPVPAAGASDAETTAQHPAPGAPRSPWPSVDDTAILTPQQPRAPRGPSAGPGNGPGTGPANGGGPGGQVSGDTLTGGLPVVPPQWESGQGADRVTMRQDPLGPGAGSPSFPVPGAAARFPEPVTPPTGPEEPAPKATKSAKPKKKGRSKLGLLVGVVVVIAAGGYGAGLLMNRSDVPKGTTVLGVDIGGGTRDAAVNKLDSALAKRSLAALPLTVDGKAASLKPDKSGLSLDSQATVRGAATSDYNPVSVFGSLIGKERVVEPVMPVDKEKLADSLSRVAGTSGSLQEGTIKFSPGKATAVHGKPGRTLDVTRSMAVVTRAYREQVGAGTSKPVSLPLTEHKPEISDAEVDRMMKDFAEPAMSGLVTIKAGTASIQFGPDRSLPQILGVKAVGGKLVDTYDLKALESLYGSTFDGVLITRGTGEKTAVTPQDVVGALREALRGKTAAERTVEIKTNPN</sequence>
<feature type="compositionally biased region" description="Gly residues" evidence="1">
    <location>
        <begin position="366"/>
        <end position="386"/>
    </location>
</feature>
<proteinExistence type="predicted"/>